<dbReference type="GO" id="GO:0008483">
    <property type="term" value="F:transaminase activity"/>
    <property type="evidence" value="ECO:0007669"/>
    <property type="project" value="TreeGrafter"/>
</dbReference>
<comment type="similarity">
    <text evidence="3 4">Belongs to the DegT/DnrJ/EryC1 family.</text>
</comment>
<evidence type="ECO:0000256" key="4">
    <source>
        <dbReference type="RuleBase" id="RU004508"/>
    </source>
</evidence>
<dbReference type="InterPro" id="IPR000653">
    <property type="entry name" value="DegT/StrS_aminotransferase"/>
</dbReference>
<dbReference type="FunFam" id="3.40.640.10:FF:000079">
    <property type="entry name" value="LPS biosynthesis protein"/>
    <property type="match status" value="1"/>
</dbReference>
<reference evidence="5 6" key="1">
    <citation type="submission" date="2018-06" db="EMBL/GenBank/DDBJ databases">
        <title>Genome sequencing of Oceanotoga sp. sy52.</title>
        <authorList>
            <person name="Mori K."/>
        </authorList>
    </citation>
    <scope>NUCLEOTIDE SEQUENCE [LARGE SCALE GENOMIC DNA]</scope>
    <source>
        <strain evidence="6">sy52</strain>
    </source>
</reference>
<dbReference type="InParanoid" id="A0A7G1G6U5"/>
<dbReference type="EMBL" id="AP018712">
    <property type="protein sequence ID" value="BBE30627.1"/>
    <property type="molecule type" value="Genomic_DNA"/>
</dbReference>
<dbReference type="Pfam" id="PF01041">
    <property type="entry name" value="DegT_DnrJ_EryC1"/>
    <property type="match status" value="1"/>
</dbReference>
<evidence type="ECO:0000313" key="6">
    <source>
        <dbReference type="Proteomes" id="UP000516361"/>
    </source>
</evidence>
<dbReference type="InterPro" id="IPR015424">
    <property type="entry name" value="PyrdxlP-dep_Trfase"/>
</dbReference>
<dbReference type="Gene3D" id="3.40.640.10">
    <property type="entry name" value="Type I PLP-dependent aspartate aminotransferase-like (Major domain)"/>
    <property type="match status" value="1"/>
</dbReference>
<evidence type="ECO:0000256" key="1">
    <source>
        <dbReference type="ARBA" id="ARBA00001933"/>
    </source>
</evidence>
<name>A0A7G1G6U5_9BACT</name>
<dbReference type="RefSeq" id="WP_190615705.1">
    <property type="nucleotide sequence ID" value="NZ_AP018712.1"/>
</dbReference>
<dbReference type="CDD" id="cd00616">
    <property type="entry name" value="AHBA_syn"/>
    <property type="match status" value="1"/>
</dbReference>
<proteinExistence type="inferred from homology"/>
<keyword evidence="6" id="KW-1185">Reference proteome</keyword>
<dbReference type="PIRSF" id="PIRSF000390">
    <property type="entry name" value="PLP_StrS"/>
    <property type="match status" value="1"/>
</dbReference>
<dbReference type="Gene3D" id="3.90.1150.10">
    <property type="entry name" value="Aspartate Aminotransferase, domain 1"/>
    <property type="match status" value="1"/>
</dbReference>
<dbReference type="PANTHER" id="PTHR30244">
    <property type="entry name" value="TRANSAMINASE"/>
    <property type="match status" value="1"/>
</dbReference>
<evidence type="ECO:0000313" key="5">
    <source>
        <dbReference type="EMBL" id="BBE30627.1"/>
    </source>
</evidence>
<protein>
    <submittedName>
        <fullName evidence="5">LPS biosynthesis protein</fullName>
    </submittedName>
</protein>
<dbReference type="InterPro" id="IPR015422">
    <property type="entry name" value="PyrdxlP-dep_Trfase_small"/>
</dbReference>
<dbReference type="Proteomes" id="UP000516361">
    <property type="component" value="Chromosome"/>
</dbReference>
<evidence type="ECO:0000256" key="3">
    <source>
        <dbReference type="ARBA" id="ARBA00037999"/>
    </source>
</evidence>
<dbReference type="AlphaFoldDB" id="A0A7G1G6U5"/>
<dbReference type="GO" id="GO:0030170">
    <property type="term" value="F:pyridoxal phosphate binding"/>
    <property type="evidence" value="ECO:0007669"/>
    <property type="project" value="TreeGrafter"/>
</dbReference>
<evidence type="ECO:0000256" key="2">
    <source>
        <dbReference type="ARBA" id="ARBA00022898"/>
    </source>
</evidence>
<organism evidence="5 6">
    <name type="scientific">Tepiditoga spiralis</name>
    <dbReference type="NCBI Taxonomy" id="2108365"/>
    <lineage>
        <taxon>Bacteria</taxon>
        <taxon>Thermotogati</taxon>
        <taxon>Thermotogota</taxon>
        <taxon>Thermotogae</taxon>
        <taxon>Petrotogales</taxon>
        <taxon>Petrotogaceae</taxon>
        <taxon>Tepiditoga</taxon>
    </lineage>
</organism>
<dbReference type="SUPFAM" id="SSF53383">
    <property type="entry name" value="PLP-dependent transferases"/>
    <property type="match status" value="1"/>
</dbReference>
<sequence>MDKLRKEILELTKKYAKNKIKKEFIPGKTTIPFARRVFDEEEYMNLVESSLDGWLTTGRFSEKFEYEFAKFFGIKSVSLVNSGSSANFLALTALTSKKLGERKIKQGDEIITVAAGFPTTVNPIIQNNAIPVFIDVDIPTYNIKASEIEKAITKKTKAIMIAHTLGNPFNLDEVMRVAKKYNLWVVEDVCDAVGSTYNGKLVGTFGDIATVSFYPAHHITMGEGGAVLTNNLQLEKIVKSFRDWGRDCYCEPGFSNTCGMRFKQQHGTLPFGYDHKYVYSHIGYNLKLTDMQAAVGVAQLKKLPEFIEKRKKNFKLLKEGLKQFEEYLILPEATSKSDPSWFGFPITVKENKKFSRWDIVTYLEENKIMTRMLFGGNLTRQPAYEDVNYRIHGELTNTDIIMNNTFFIGVYPGINDEMIEYIQKTFKNFIN</sequence>
<comment type="cofactor">
    <cofactor evidence="1">
        <name>pyridoxal 5'-phosphate</name>
        <dbReference type="ChEBI" id="CHEBI:597326"/>
    </cofactor>
</comment>
<dbReference type="GO" id="GO:0000271">
    <property type="term" value="P:polysaccharide biosynthetic process"/>
    <property type="evidence" value="ECO:0007669"/>
    <property type="project" value="TreeGrafter"/>
</dbReference>
<accession>A0A7G1G6U5</accession>
<dbReference type="InterPro" id="IPR015421">
    <property type="entry name" value="PyrdxlP-dep_Trfase_major"/>
</dbReference>
<dbReference type="KEGG" id="ocy:OSSY52_07680"/>
<gene>
    <name evidence="5" type="primary">rfbH</name>
    <name evidence="5" type="ORF">OSSY52_07680</name>
</gene>
<dbReference type="NCBIfam" id="NF011936">
    <property type="entry name" value="PRK15407.1"/>
    <property type="match status" value="1"/>
</dbReference>
<dbReference type="PANTHER" id="PTHR30244:SF34">
    <property type="entry name" value="DTDP-4-AMINO-4,6-DIDEOXYGALACTOSE TRANSAMINASE"/>
    <property type="match status" value="1"/>
</dbReference>
<keyword evidence="2 4" id="KW-0663">Pyridoxal phosphate</keyword>